<dbReference type="InterPro" id="IPR013103">
    <property type="entry name" value="RVT_2"/>
</dbReference>
<evidence type="ECO:0000259" key="3">
    <source>
        <dbReference type="Pfam" id="PF22936"/>
    </source>
</evidence>
<organism evidence="4">
    <name type="scientific">Tanacetum cinerariifolium</name>
    <name type="common">Dalmatian daisy</name>
    <name type="synonym">Chrysanthemum cinerariifolium</name>
    <dbReference type="NCBI Taxonomy" id="118510"/>
    <lineage>
        <taxon>Eukaryota</taxon>
        <taxon>Viridiplantae</taxon>
        <taxon>Streptophyta</taxon>
        <taxon>Embryophyta</taxon>
        <taxon>Tracheophyta</taxon>
        <taxon>Spermatophyta</taxon>
        <taxon>Magnoliopsida</taxon>
        <taxon>eudicotyledons</taxon>
        <taxon>Gunneridae</taxon>
        <taxon>Pentapetalae</taxon>
        <taxon>asterids</taxon>
        <taxon>campanulids</taxon>
        <taxon>Asterales</taxon>
        <taxon>Asteraceae</taxon>
        <taxon>Asteroideae</taxon>
        <taxon>Anthemideae</taxon>
        <taxon>Anthemidinae</taxon>
        <taxon>Tanacetum</taxon>
    </lineage>
</organism>
<feature type="domain" description="Retrovirus-related Pol polyprotein from transposon TNT 1-94-like beta-barrel" evidence="3">
    <location>
        <begin position="466"/>
        <end position="512"/>
    </location>
</feature>
<sequence>MTTLAEFMIIVGADNRPPMLDKTMYDPWKSQNGKTRKKKYEELSAAEKLQAECDLKGLAVLVFNQGDDPIACLNKAMAFMSAIASSRFPLTNNQLKTSFNLRNQITNQDGISLCNKFKGGKCRVILVQETMEMLQVQGQTMQVVRQGLLNAIIIKESDQVLDEEQLAFLANPRIIDCHDVQPIIIHNATFQTDDLDAYDFDCDDISSAKAVLMANLSKYGLDVLSEEKANQEKQNASLTVKLEIYKERVKTFEQRLNIDLSSHEKLIDTQMDDMIRDRLALKHRIESLEQNLSNQIKEKESLLKTFNVFKKESKEKESKYMDKEIDLEKKIKELDNIVYKMGQSAKTRIKPTLYDGSVLSRQHDVIPMIDEEETLFLKEISRSKMLAKQNDPISKEKKINTTSINYVELNQLFEGFSKRFIPQQELSAKQDFWLQTSHPNTDQYDISHVKIEAPRELPKVVHIILWYLDSGCSKHMTVNHSQLINFVLKNLGTVRFNNDQIAKIIGYVDYQLGNFTISQSYKEALTKSYWIEAMQEEINEFERLEVWELVPRPDRVMIITLKWIYKVKLDELDGVLKNKARLVARGYHQEEGIDFEESFTPVARLEAIGIFIIFAAHMNIIVYQMDVKTAFLNEILREEVYFSQSGGFVDLENPNHVYKLKKSLYGLK</sequence>
<feature type="domain" description="Reverse transcriptase Ty1/copia-type" evidence="2">
    <location>
        <begin position="545"/>
        <end position="668"/>
    </location>
</feature>
<comment type="caution">
    <text evidence="4">The sequence shown here is derived from an EMBL/GenBank/DDBJ whole genome shotgun (WGS) entry which is preliminary data.</text>
</comment>
<dbReference type="InterPro" id="IPR054722">
    <property type="entry name" value="PolX-like_BBD"/>
</dbReference>
<name>A0A6L2L4E0_TANCI</name>
<accession>A0A6L2L4E0</accession>
<reference evidence="4" key="1">
    <citation type="journal article" date="2019" name="Sci. Rep.">
        <title>Draft genome of Tanacetum cinerariifolium, the natural source of mosquito coil.</title>
        <authorList>
            <person name="Yamashiro T."/>
            <person name="Shiraishi A."/>
            <person name="Satake H."/>
            <person name="Nakayama K."/>
        </authorList>
    </citation>
    <scope>NUCLEOTIDE SEQUENCE</scope>
</reference>
<evidence type="ECO:0000256" key="1">
    <source>
        <dbReference type="SAM" id="Coils"/>
    </source>
</evidence>
<dbReference type="Pfam" id="PF07727">
    <property type="entry name" value="RVT_2"/>
    <property type="match status" value="1"/>
</dbReference>
<dbReference type="AlphaFoldDB" id="A0A6L2L4E0"/>
<evidence type="ECO:0000313" key="4">
    <source>
        <dbReference type="EMBL" id="GEU56436.1"/>
    </source>
</evidence>
<keyword evidence="1" id="KW-0175">Coiled coil</keyword>
<proteinExistence type="predicted"/>
<feature type="coiled-coil region" evidence="1">
    <location>
        <begin position="221"/>
        <end position="305"/>
    </location>
</feature>
<dbReference type="Pfam" id="PF22936">
    <property type="entry name" value="Pol_BBD"/>
    <property type="match status" value="1"/>
</dbReference>
<evidence type="ECO:0000259" key="2">
    <source>
        <dbReference type="Pfam" id="PF07727"/>
    </source>
</evidence>
<protein>
    <submittedName>
        <fullName evidence="4">Retrovirus-related Pol polyprotein from transposon TNT 1-94</fullName>
    </submittedName>
</protein>
<gene>
    <name evidence="4" type="ORF">Tci_028414</name>
</gene>
<dbReference type="EMBL" id="BKCJ010003662">
    <property type="protein sequence ID" value="GEU56436.1"/>
    <property type="molecule type" value="Genomic_DNA"/>
</dbReference>